<name>A0A538TN22_UNCEI</name>
<dbReference type="PANTHER" id="PTHR34298:SF2">
    <property type="entry name" value="SEGREGATION AND CONDENSATION PROTEIN B"/>
    <property type="match status" value="1"/>
</dbReference>
<keyword evidence="1" id="KW-0963">Cytoplasm</keyword>
<accession>A0A538TN22</accession>
<dbReference type="GO" id="GO:0051304">
    <property type="term" value="P:chromosome separation"/>
    <property type="evidence" value="ECO:0007669"/>
    <property type="project" value="InterPro"/>
</dbReference>
<dbReference type="PANTHER" id="PTHR34298">
    <property type="entry name" value="SEGREGATION AND CONDENSATION PROTEIN B"/>
    <property type="match status" value="1"/>
</dbReference>
<dbReference type="InterPro" id="IPR036390">
    <property type="entry name" value="WH_DNA-bd_sf"/>
</dbReference>
<dbReference type="InterPro" id="IPR005234">
    <property type="entry name" value="ScpB_csome_segregation"/>
</dbReference>
<dbReference type="AlphaFoldDB" id="A0A538TN22"/>
<dbReference type="InterPro" id="IPR036388">
    <property type="entry name" value="WH-like_DNA-bd_sf"/>
</dbReference>
<sequence length="198" mass="21882">MPTQKQIVEALLFASDSPVGLSTLVEVLEGPGPEETVALLQELERDLRDSDRGVVLVEIAGGYQLLSRRECAPWIERMLRSRRKVRLSRAGLETLAIIAYKQPITKVEVDSIRGVDSGGALHTLLERNLALIKGRSRAVGRPLLYATSPEFLSYMGINDLSDLPELKELGTVMEDRERAQEEIELISEPEVASTESAT</sequence>
<evidence type="ECO:0000256" key="1">
    <source>
        <dbReference type="ARBA" id="ARBA00022490"/>
    </source>
</evidence>
<keyword evidence="3" id="KW-0159">Chromosome partition</keyword>
<dbReference type="GO" id="GO:0051301">
    <property type="term" value="P:cell division"/>
    <property type="evidence" value="ECO:0007669"/>
    <property type="project" value="UniProtKB-KW"/>
</dbReference>
<dbReference type="Pfam" id="PF04079">
    <property type="entry name" value="SMC_ScpB"/>
    <property type="match status" value="1"/>
</dbReference>
<keyword evidence="2" id="KW-0132">Cell division</keyword>
<keyword evidence="4" id="KW-0131">Cell cycle</keyword>
<dbReference type="SUPFAM" id="SSF46785">
    <property type="entry name" value="Winged helix' DNA-binding domain"/>
    <property type="match status" value="2"/>
</dbReference>
<evidence type="ECO:0000313" key="6">
    <source>
        <dbReference type="Proteomes" id="UP000317691"/>
    </source>
</evidence>
<evidence type="ECO:0000256" key="2">
    <source>
        <dbReference type="ARBA" id="ARBA00022618"/>
    </source>
</evidence>
<reference evidence="5 6" key="1">
    <citation type="journal article" date="2019" name="Nat. Microbiol.">
        <title>Mediterranean grassland soil C-N compound turnover is dependent on rainfall and depth, and is mediated by genomically divergent microorganisms.</title>
        <authorList>
            <person name="Diamond S."/>
            <person name="Andeer P.F."/>
            <person name="Li Z."/>
            <person name="Crits-Christoph A."/>
            <person name="Burstein D."/>
            <person name="Anantharaman K."/>
            <person name="Lane K.R."/>
            <person name="Thomas B.C."/>
            <person name="Pan C."/>
            <person name="Northen T.R."/>
            <person name="Banfield J.F."/>
        </authorList>
    </citation>
    <scope>NUCLEOTIDE SEQUENCE [LARGE SCALE GENOMIC DNA]</scope>
    <source>
        <strain evidence="5">WS_9</strain>
    </source>
</reference>
<proteinExistence type="predicted"/>
<dbReference type="Proteomes" id="UP000317691">
    <property type="component" value="Unassembled WGS sequence"/>
</dbReference>
<organism evidence="5 6">
    <name type="scientific">Eiseniibacteriota bacterium</name>
    <dbReference type="NCBI Taxonomy" id="2212470"/>
    <lineage>
        <taxon>Bacteria</taxon>
        <taxon>Candidatus Eiseniibacteriota</taxon>
    </lineage>
</organism>
<dbReference type="NCBIfam" id="TIGR00281">
    <property type="entry name" value="SMC-Scp complex subunit ScpB"/>
    <property type="match status" value="1"/>
</dbReference>
<gene>
    <name evidence="5" type="primary">scpB</name>
    <name evidence="5" type="ORF">E6K79_05885</name>
</gene>
<evidence type="ECO:0000256" key="3">
    <source>
        <dbReference type="ARBA" id="ARBA00022829"/>
    </source>
</evidence>
<dbReference type="EMBL" id="VBOZ01000015">
    <property type="protein sequence ID" value="TMQ65026.1"/>
    <property type="molecule type" value="Genomic_DNA"/>
</dbReference>
<evidence type="ECO:0000313" key="5">
    <source>
        <dbReference type="EMBL" id="TMQ65026.1"/>
    </source>
</evidence>
<dbReference type="Gene3D" id="1.10.10.10">
    <property type="entry name" value="Winged helix-like DNA-binding domain superfamily/Winged helix DNA-binding domain"/>
    <property type="match status" value="2"/>
</dbReference>
<comment type="caution">
    <text evidence="5">The sequence shown here is derived from an EMBL/GenBank/DDBJ whole genome shotgun (WGS) entry which is preliminary data.</text>
</comment>
<dbReference type="PIRSF" id="PIRSF019345">
    <property type="entry name" value="ScpB"/>
    <property type="match status" value="1"/>
</dbReference>
<protein>
    <submittedName>
        <fullName evidence="5">SMC-Scp complex subunit ScpB</fullName>
    </submittedName>
</protein>
<evidence type="ECO:0000256" key="4">
    <source>
        <dbReference type="ARBA" id="ARBA00023306"/>
    </source>
</evidence>